<dbReference type="Gene3D" id="1.10.630.10">
    <property type="entry name" value="Cytochrome P450"/>
    <property type="match status" value="1"/>
</dbReference>
<reference evidence="3 4" key="1">
    <citation type="journal article" date="2020" name="ISME J.">
        <title>Uncovering the hidden diversity of litter-decomposition mechanisms in mushroom-forming fungi.</title>
        <authorList>
            <person name="Floudas D."/>
            <person name="Bentzer J."/>
            <person name="Ahren D."/>
            <person name="Johansson T."/>
            <person name="Persson P."/>
            <person name="Tunlid A."/>
        </authorList>
    </citation>
    <scope>NUCLEOTIDE SEQUENCE [LARGE SCALE GENOMIC DNA]</scope>
    <source>
        <strain evidence="3 4">CBS 661.87</strain>
    </source>
</reference>
<dbReference type="PRINTS" id="PR00385">
    <property type="entry name" value="P450"/>
</dbReference>
<keyword evidence="4" id="KW-1185">Reference proteome</keyword>
<sequence length="539" mass="60447">MVSTISFSVAWFSHNLFLASASVVFMAVLARAIYNLFLSPLSAIPGPWYAAISDFWITTHVLRLQQCKVIHELFEIYGPVVRIGPNKVVFRDLSTMRHVYSVHKFDKSPYYKGLLTNDNDHAMTTLEHAPHSIRRKGYAPHYTPSNVAQFQPEMHEVTLELVKTMETMSGSGPLNCLAVFRHLMVDVVVSSSYGYRLGAVSKWAVDVEDPLSTAINDFPKRGIIRCTLPNWLWNLVSRIPNNRWRQMCDSDKIMAEANINFPCQFVSGRVYEMRAQMNAGKIGDSDKVPMLQRLLRYRYPGNEQLMPDHDIISECMGHMIAGSDTTSTSLSYFFWELSRRADIMKKLQAELDEAMPDAGVIPDLSVLQDLPYLNAFLKEGLRLYSAAPSPLERIVPTSTSKNGASDEIFDLMGYGVPPGTIVSTQAWSMHRDASVFSSPDTFLPDRWLPNVNSAETLARMSYHMIPFGTGSRVCGGQSLAQAMMKIAVAAVVRNFDIVAPPGTNERSMDIRDSFVSTLTLSVIFPAAMECKLIFNPRQK</sequence>
<proteinExistence type="predicted"/>
<dbReference type="InterPro" id="IPR002401">
    <property type="entry name" value="Cyt_P450_E_grp-I"/>
</dbReference>
<comment type="cofactor">
    <cofactor evidence="2">
        <name>heme</name>
        <dbReference type="ChEBI" id="CHEBI:30413"/>
    </cofactor>
</comment>
<dbReference type="GO" id="GO:0004497">
    <property type="term" value="F:monooxygenase activity"/>
    <property type="evidence" value="ECO:0007669"/>
    <property type="project" value="InterPro"/>
</dbReference>
<dbReference type="InterPro" id="IPR050121">
    <property type="entry name" value="Cytochrome_P450_monoxygenase"/>
</dbReference>
<dbReference type="PANTHER" id="PTHR24305:SF156">
    <property type="entry name" value="P450, PUTATIVE (EUROFUNG)-RELATED"/>
    <property type="match status" value="1"/>
</dbReference>
<dbReference type="GO" id="GO:0020037">
    <property type="term" value="F:heme binding"/>
    <property type="evidence" value="ECO:0007669"/>
    <property type="project" value="InterPro"/>
</dbReference>
<keyword evidence="2" id="KW-0408">Iron</keyword>
<feature type="binding site" description="axial binding residue" evidence="2">
    <location>
        <position position="474"/>
    </location>
    <ligand>
        <name>heme</name>
        <dbReference type="ChEBI" id="CHEBI:30413"/>
    </ligand>
    <ligandPart>
        <name>Fe</name>
        <dbReference type="ChEBI" id="CHEBI:18248"/>
    </ligandPart>
</feature>
<dbReference type="GO" id="GO:0016705">
    <property type="term" value="F:oxidoreductase activity, acting on paired donors, with incorporation or reduction of molecular oxygen"/>
    <property type="evidence" value="ECO:0007669"/>
    <property type="project" value="InterPro"/>
</dbReference>
<evidence type="ECO:0000256" key="1">
    <source>
        <dbReference type="ARBA" id="ARBA00005179"/>
    </source>
</evidence>
<keyword evidence="2" id="KW-0349">Heme</keyword>
<dbReference type="InterPro" id="IPR036396">
    <property type="entry name" value="Cyt_P450_sf"/>
</dbReference>
<name>A0A8H5LUE3_9AGAR</name>
<dbReference type="Pfam" id="PF00067">
    <property type="entry name" value="p450"/>
    <property type="match status" value="1"/>
</dbReference>
<evidence type="ECO:0000313" key="3">
    <source>
        <dbReference type="EMBL" id="KAF5369696.1"/>
    </source>
</evidence>
<dbReference type="SUPFAM" id="SSF48264">
    <property type="entry name" value="Cytochrome P450"/>
    <property type="match status" value="1"/>
</dbReference>
<organism evidence="3 4">
    <name type="scientific">Tricholomella constricta</name>
    <dbReference type="NCBI Taxonomy" id="117010"/>
    <lineage>
        <taxon>Eukaryota</taxon>
        <taxon>Fungi</taxon>
        <taxon>Dikarya</taxon>
        <taxon>Basidiomycota</taxon>
        <taxon>Agaricomycotina</taxon>
        <taxon>Agaricomycetes</taxon>
        <taxon>Agaricomycetidae</taxon>
        <taxon>Agaricales</taxon>
        <taxon>Tricholomatineae</taxon>
        <taxon>Lyophyllaceae</taxon>
        <taxon>Tricholomella</taxon>
    </lineage>
</organism>
<dbReference type="PANTHER" id="PTHR24305">
    <property type="entry name" value="CYTOCHROME P450"/>
    <property type="match status" value="1"/>
</dbReference>
<dbReference type="PRINTS" id="PR00463">
    <property type="entry name" value="EP450I"/>
</dbReference>
<dbReference type="GO" id="GO:0005506">
    <property type="term" value="F:iron ion binding"/>
    <property type="evidence" value="ECO:0007669"/>
    <property type="project" value="InterPro"/>
</dbReference>
<protein>
    <recommendedName>
        <fullName evidence="5">Cytochrome P450</fullName>
    </recommendedName>
</protein>
<dbReference type="Proteomes" id="UP000565441">
    <property type="component" value="Unassembled WGS sequence"/>
</dbReference>
<comment type="caution">
    <text evidence="3">The sequence shown here is derived from an EMBL/GenBank/DDBJ whole genome shotgun (WGS) entry which is preliminary data.</text>
</comment>
<keyword evidence="2" id="KW-0479">Metal-binding</keyword>
<evidence type="ECO:0000313" key="4">
    <source>
        <dbReference type="Proteomes" id="UP000565441"/>
    </source>
</evidence>
<accession>A0A8H5LUE3</accession>
<gene>
    <name evidence="3" type="ORF">D9615_010147</name>
</gene>
<evidence type="ECO:0000256" key="2">
    <source>
        <dbReference type="PIRSR" id="PIRSR602401-1"/>
    </source>
</evidence>
<evidence type="ECO:0008006" key="5">
    <source>
        <dbReference type="Google" id="ProtNLM"/>
    </source>
</evidence>
<dbReference type="AlphaFoldDB" id="A0A8H5LUE3"/>
<dbReference type="InterPro" id="IPR001128">
    <property type="entry name" value="Cyt_P450"/>
</dbReference>
<dbReference type="OrthoDB" id="3945418at2759"/>
<dbReference type="EMBL" id="JAACJP010000054">
    <property type="protein sequence ID" value="KAF5369696.1"/>
    <property type="molecule type" value="Genomic_DNA"/>
</dbReference>
<comment type="pathway">
    <text evidence="1">Secondary metabolite biosynthesis.</text>
</comment>